<dbReference type="AlphaFoldDB" id="A0A1F5TQ96"/>
<evidence type="ECO:0000313" key="2">
    <source>
        <dbReference type="Proteomes" id="UP000177579"/>
    </source>
</evidence>
<accession>A0A1F5TQ96</accession>
<evidence type="ECO:0000313" key="1">
    <source>
        <dbReference type="EMBL" id="OGF40934.1"/>
    </source>
</evidence>
<protein>
    <recommendedName>
        <fullName evidence="3">Fibronectin type-III domain-containing protein</fullName>
    </recommendedName>
</protein>
<comment type="caution">
    <text evidence="1">The sequence shown here is derived from an EMBL/GenBank/DDBJ whole genome shotgun (WGS) entry which is preliminary data.</text>
</comment>
<organism evidence="1 2">
    <name type="scientific">Candidatus Falkowbacteria bacterium RIFOXYD2_FULL_34_120</name>
    <dbReference type="NCBI Taxonomy" id="1798007"/>
    <lineage>
        <taxon>Bacteria</taxon>
        <taxon>Candidatus Falkowiibacteriota</taxon>
    </lineage>
</organism>
<dbReference type="EMBL" id="MFGO01000018">
    <property type="protein sequence ID" value="OGF40934.1"/>
    <property type="molecule type" value="Genomic_DNA"/>
</dbReference>
<name>A0A1F5TQ96_9BACT</name>
<dbReference type="InterPro" id="IPR013783">
    <property type="entry name" value="Ig-like_fold"/>
</dbReference>
<proteinExistence type="predicted"/>
<evidence type="ECO:0008006" key="3">
    <source>
        <dbReference type="Google" id="ProtNLM"/>
    </source>
</evidence>
<reference evidence="1 2" key="1">
    <citation type="journal article" date="2016" name="Nat. Commun.">
        <title>Thousands of microbial genomes shed light on interconnected biogeochemical processes in an aquifer system.</title>
        <authorList>
            <person name="Anantharaman K."/>
            <person name="Brown C.T."/>
            <person name="Hug L.A."/>
            <person name="Sharon I."/>
            <person name="Castelle C.J."/>
            <person name="Probst A.J."/>
            <person name="Thomas B.C."/>
            <person name="Singh A."/>
            <person name="Wilkins M.J."/>
            <person name="Karaoz U."/>
            <person name="Brodie E.L."/>
            <person name="Williams K.H."/>
            <person name="Hubbard S.S."/>
            <person name="Banfield J.F."/>
        </authorList>
    </citation>
    <scope>NUCLEOTIDE SEQUENCE [LARGE SCALE GENOMIC DNA]</scope>
</reference>
<gene>
    <name evidence="1" type="ORF">A2531_04195</name>
</gene>
<dbReference type="Proteomes" id="UP000177579">
    <property type="component" value="Unassembled WGS sequence"/>
</dbReference>
<dbReference type="Gene3D" id="2.60.40.10">
    <property type="entry name" value="Immunoglobulins"/>
    <property type="match status" value="1"/>
</dbReference>
<sequence length="153" mass="18118">MNKKNVKKIITIIFFGFLVFLFVYSNQKTREQEIINQDSRYDLSVCTNDLVDQVECYSSGFPTPKFRWSCNANQEIFEDEYVFVLQIDDNNDFLSPEFNSGEVSTKNLFYEIDREGLQSEVLYYWRIKVQNKYATWSDWAPSDIPFTTSPMCK</sequence>